<organism evidence="1">
    <name type="scientific">Nothobranchius furzeri</name>
    <name type="common">Turquoise killifish</name>
    <dbReference type="NCBI Taxonomy" id="105023"/>
    <lineage>
        <taxon>Eukaryota</taxon>
        <taxon>Metazoa</taxon>
        <taxon>Chordata</taxon>
        <taxon>Craniata</taxon>
        <taxon>Vertebrata</taxon>
        <taxon>Euteleostomi</taxon>
        <taxon>Actinopterygii</taxon>
        <taxon>Neopterygii</taxon>
        <taxon>Teleostei</taxon>
        <taxon>Neoteleostei</taxon>
        <taxon>Acanthomorphata</taxon>
        <taxon>Ovalentaria</taxon>
        <taxon>Atherinomorphae</taxon>
        <taxon>Cyprinodontiformes</taxon>
        <taxon>Nothobranchiidae</taxon>
        <taxon>Nothobranchius</taxon>
    </lineage>
</organism>
<proteinExistence type="predicted"/>
<name>A0A1A8BAT5_NOTFU</name>
<reference evidence="1" key="2">
    <citation type="submission" date="2016-06" db="EMBL/GenBank/DDBJ databases">
        <title>The genome of a short-lived fish provides insights into sex chromosome evolution and the genetic control of aging.</title>
        <authorList>
            <person name="Reichwald K."/>
            <person name="Felder M."/>
            <person name="Petzold A."/>
            <person name="Koch P."/>
            <person name="Groth M."/>
            <person name="Platzer M."/>
        </authorList>
    </citation>
    <scope>NUCLEOTIDE SEQUENCE</scope>
    <source>
        <tissue evidence="1">Brain</tissue>
    </source>
</reference>
<dbReference type="AlphaFoldDB" id="A0A1A8BAT5"/>
<dbReference type="EMBL" id="HADY01025115">
    <property type="protein sequence ID" value="SBP63600.1"/>
    <property type="molecule type" value="Transcribed_RNA"/>
</dbReference>
<evidence type="ECO:0000313" key="1">
    <source>
        <dbReference type="EMBL" id="SBP63600.1"/>
    </source>
</evidence>
<feature type="non-terminal residue" evidence="1">
    <location>
        <position position="56"/>
    </location>
</feature>
<accession>A0A1A8BAT5</accession>
<protein>
    <submittedName>
        <fullName evidence="1">Uncharacterized protein</fullName>
    </submittedName>
</protein>
<reference evidence="1" key="1">
    <citation type="submission" date="2016-05" db="EMBL/GenBank/DDBJ databases">
        <authorList>
            <person name="Lavstsen T."/>
            <person name="Jespersen J.S."/>
        </authorList>
    </citation>
    <scope>NUCLEOTIDE SEQUENCE</scope>
    <source>
        <tissue evidence="1">Brain</tissue>
    </source>
</reference>
<gene>
    <name evidence="1" type="primary">Nfu_g_1_009679</name>
</gene>
<sequence>MKRETGNNGKKDKLSLLITDILEKESINKARSVMIKASNKFTQKHIFPQTVSRLFY</sequence>